<evidence type="ECO:0000256" key="10">
    <source>
        <dbReference type="ARBA" id="ARBA00023136"/>
    </source>
</evidence>
<protein>
    <recommendedName>
        <fullName evidence="11 13">Protoheme IX farnesyltransferase</fullName>
        <ecNumber evidence="13">2.5.1.141</ecNumber>
    </recommendedName>
    <alternativeName>
        <fullName evidence="12 13">Heme B farnesyltransferase</fullName>
    </alternativeName>
    <alternativeName>
        <fullName evidence="13">Heme O synthase</fullName>
    </alternativeName>
</protein>
<dbReference type="NCBIfam" id="NF003349">
    <property type="entry name" value="PRK04375.1-2"/>
    <property type="match status" value="1"/>
</dbReference>
<dbReference type="GO" id="GO:0005886">
    <property type="term" value="C:plasma membrane"/>
    <property type="evidence" value="ECO:0007669"/>
    <property type="project" value="UniProtKB-SubCell"/>
</dbReference>
<comment type="function">
    <text evidence="1 13">Converts heme B (protoheme IX) to heme O by substitution of the vinyl group on carbon 2 of heme B porphyrin ring with a hydroxyethyl farnesyl side group.</text>
</comment>
<feature type="transmembrane region" description="Helical" evidence="13">
    <location>
        <begin position="87"/>
        <end position="109"/>
    </location>
</feature>
<dbReference type="Gene3D" id="1.10.357.140">
    <property type="entry name" value="UbiA prenyltransferase"/>
    <property type="match status" value="1"/>
</dbReference>
<dbReference type="EC" id="2.5.1.141" evidence="13"/>
<evidence type="ECO:0000256" key="8">
    <source>
        <dbReference type="ARBA" id="ARBA00022989"/>
    </source>
</evidence>
<comment type="subcellular location">
    <subcellularLocation>
        <location evidence="2 13">Cell membrane</location>
        <topology evidence="2 13">Multi-pass membrane protein</topology>
    </subcellularLocation>
</comment>
<dbReference type="Pfam" id="PF01040">
    <property type="entry name" value="UbiA"/>
    <property type="match status" value="1"/>
</dbReference>
<dbReference type="GO" id="GO:0008495">
    <property type="term" value="F:protoheme IX farnesyltransferase activity"/>
    <property type="evidence" value="ECO:0007669"/>
    <property type="project" value="UniProtKB-UniRule"/>
</dbReference>
<keyword evidence="7 13" id="KW-0812">Transmembrane</keyword>
<name>A0A075FL76_9EURY</name>
<comment type="pathway">
    <text evidence="3 13">Porphyrin-containing compound metabolism; heme O biosynthesis; heme O from protoheme: step 1/1.</text>
</comment>
<keyword evidence="8 13" id="KW-1133">Transmembrane helix</keyword>
<dbReference type="EMBL" id="KF900310">
    <property type="protein sequence ID" value="AIE90447.1"/>
    <property type="molecule type" value="Genomic_DNA"/>
</dbReference>
<dbReference type="InterPro" id="IPR030470">
    <property type="entry name" value="UbiA_prenylTrfase_CS"/>
</dbReference>
<feature type="transmembrane region" description="Helical" evidence="13">
    <location>
        <begin position="187"/>
        <end position="207"/>
    </location>
</feature>
<reference evidence="14" key="1">
    <citation type="journal article" date="2014" name="Genome Biol. Evol.">
        <title>Pangenome evidence for extensive interdomain horizontal transfer affecting lineage core and shell genes in uncultured planktonic thaumarchaeota and euryarchaeota.</title>
        <authorList>
            <person name="Deschamps P."/>
            <person name="Zivanovic Y."/>
            <person name="Moreira D."/>
            <person name="Rodriguez-Valera F."/>
            <person name="Lopez-Garcia P."/>
        </authorList>
    </citation>
    <scope>NUCLEOTIDE SEQUENCE</scope>
</reference>
<feature type="transmembrane region" description="Helical" evidence="13">
    <location>
        <begin position="115"/>
        <end position="134"/>
    </location>
</feature>
<evidence type="ECO:0000256" key="11">
    <source>
        <dbReference type="ARBA" id="ARBA00040810"/>
    </source>
</evidence>
<feature type="transmembrane region" description="Helical" evidence="13">
    <location>
        <begin position="297"/>
        <end position="314"/>
    </location>
</feature>
<dbReference type="PANTHER" id="PTHR43448:SF7">
    <property type="entry name" value="4-HYDROXYBENZOATE SOLANESYLTRANSFERASE"/>
    <property type="match status" value="1"/>
</dbReference>
<dbReference type="HAMAP" id="MF_00154">
    <property type="entry name" value="CyoE_CtaB"/>
    <property type="match status" value="1"/>
</dbReference>
<dbReference type="InterPro" id="IPR000537">
    <property type="entry name" value="UbiA_prenyltransferase"/>
</dbReference>
<dbReference type="InterPro" id="IPR006369">
    <property type="entry name" value="Protohaem_IX_farnesylTrfase"/>
</dbReference>
<dbReference type="PROSITE" id="PS00943">
    <property type="entry name" value="UBIA"/>
    <property type="match status" value="1"/>
</dbReference>
<dbReference type="InterPro" id="IPR044878">
    <property type="entry name" value="UbiA_sf"/>
</dbReference>
<evidence type="ECO:0000256" key="5">
    <source>
        <dbReference type="ARBA" id="ARBA00022475"/>
    </source>
</evidence>
<feature type="transmembrane region" description="Helical" evidence="13">
    <location>
        <begin position="235"/>
        <end position="253"/>
    </location>
</feature>
<feature type="transmembrane region" description="Helical" evidence="13">
    <location>
        <begin position="45"/>
        <end position="66"/>
    </location>
</feature>
<feature type="transmembrane region" description="Helical" evidence="13">
    <location>
        <begin position="259"/>
        <end position="276"/>
    </location>
</feature>
<gene>
    <name evidence="14" type="primary">cyoE</name>
    <name evidence="13" type="synonym">ctaB</name>
</gene>
<comment type="similarity">
    <text evidence="13">Belongs to the UbiA prenyltransferase family. Protoheme IX farnesyltransferase subfamily.</text>
</comment>
<evidence type="ECO:0000256" key="2">
    <source>
        <dbReference type="ARBA" id="ARBA00004651"/>
    </source>
</evidence>
<evidence type="ECO:0000256" key="12">
    <source>
        <dbReference type="ARBA" id="ARBA00042475"/>
    </source>
</evidence>
<evidence type="ECO:0000256" key="1">
    <source>
        <dbReference type="ARBA" id="ARBA00004019"/>
    </source>
</evidence>
<sequence>MGVLSLYLELTKPRVVVLLQITALCSVLVHDVLDSGLSATSGETMLIVFVGGYLSAGGANAINMWYDRDIDPKMSRTAARPIPSGAVPANAALGFGIALSMLGVVWFVLLANQVAAFWSAFSILFYVFVYSIWLKRRTPQNIVIGGIAGSTPPVIGWAAAEGDLSLAANTLDSLIGSVFDLGSLMPWFMFLLIFLWTPPHFWALALYRSEEYGSAGVPMMPNVKGGERTILEMKIYALLLIALSVAAPMSYGGLDEGDAIYHVLGWTMVGLSIWYASTVWRIDLGEQPDHTGRIPSAARSFFVSILYLAMMFVVLVTASFGLGGALMGAVLALAAIARSETRAKA</sequence>
<evidence type="ECO:0000256" key="13">
    <source>
        <dbReference type="HAMAP-Rule" id="MF_00154"/>
    </source>
</evidence>
<dbReference type="AlphaFoldDB" id="A0A075FL76"/>
<dbReference type="GO" id="GO:0048034">
    <property type="term" value="P:heme O biosynthetic process"/>
    <property type="evidence" value="ECO:0007669"/>
    <property type="project" value="UniProtKB-UniRule"/>
</dbReference>
<evidence type="ECO:0000256" key="3">
    <source>
        <dbReference type="ARBA" id="ARBA00004919"/>
    </source>
</evidence>
<keyword evidence="6 13" id="KW-0808">Transferase</keyword>
<keyword evidence="5 13" id="KW-1003">Cell membrane</keyword>
<keyword evidence="9 13" id="KW-0350">Heme biosynthesis</keyword>
<dbReference type="PANTHER" id="PTHR43448">
    <property type="entry name" value="PROTOHEME IX FARNESYLTRANSFERASE, MITOCHONDRIAL"/>
    <property type="match status" value="1"/>
</dbReference>
<evidence type="ECO:0000313" key="14">
    <source>
        <dbReference type="EMBL" id="AIE90447.1"/>
    </source>
</evidence>
<keyword evidence="10 13" id="KW-0472">Membrane</keyword>
<evidence type="ECO:0000256" key="7">
    <source>
        <dbReference type="ARBA" id="ARBA00022692"/>
    </source>
</evidence>
<proteinExistence type="inferred from homology"/>
<evidence type="ECO:0000256" key="9">
    <source>
        <dbReference type="ARBA" id="ARBA00023133"/>
    </source>
</evidence>
<dbReference type="UniPathway" id="UPA00834">
    <property type="reaction ID" value="UER00712"/>
</dbReference>
<feature type="transmembrane region" description="Helical" evidence="13">
    <location>
        <begin position="141"/>
        <end position="160"/>
    </location>
</feature>
<comment type="catalytic activity">
    <reaction evidence="13">
        <text>heme b + (2E,6E)-farnesyl diphosphate + H2O = Fe(II)-heme o + diphosphate</text>
        <dbReference type="Rhea" id="RHEA:28070"/>
        <dbReference type="ChEBI" id="CHEBI:15377"/>
        <dbReference type="ChEBI" id="CHEBI:33019"/>
        <dbReference type="ChEBI" id="CHEBI:60344"/>
        <dbReference type="ChEBI" id="CHEBI:60530"/>
        <dbReference type="ChEBI" id="CHEBI:175763"/>
        <dbReference type="EC" id="2.5.1.141"/>
    </reaction>
</comment>
<organism evidence="14">
    <name type="scientific">uncultured marine group II/III euryarchaeote AD1000_04_B09</name>
    <dbReference type="NCBI Taxonomy" id="1457704"/>
    <lineage>
        <taxon>Archaea</taxon>
        <taxon>Methanobacteriati</taxon>
        <taxon>Methanobacteriota</taxon>
        <taxon>environmental samples</taxon>
    </lineage>
</organism>
<accession>A0A075FL76</accession>
<comment type="similarity">
    <text evidence="4">In the C-terminal section; belongs to the UbiA prenyltransferase family. Protoheme IX farnesyltransferase subfamily.</text>
</comment>
<comment type="miscellaneous">
    <text evidence="13">Carbon 2 of the heme B porphyrin ring is defined according to the Fischer nomenclature.</text>
</comment>
<evidence type="ECO:0000256" key="4">
    <source>
        <dbReference type="ARBA" id="ARBA00010223"/>
    </source>
</evidence>
<evidence type="ECO:0000256" key="6">
    <source>
        <dbReference type="ARBA" id="ARBA00022679"/>
    </source>
</evidence>
<dbReference type="CDD" id="cd13957">
    <property type="entry name" value="PT_UbiA_Cox10"/>
    <property type="match status" value="1"/>
</dbReference>